<dbReference type="SUPFAM" id="SSF56281">
    <property type="entry name" value="Metallo-hydrolase/oxidoreductase"/>
    <property type="match status" value="1"/>
</dbReference>
<dbReference type="PANTHER" id="PTHR42663:SF6">
    <property type="entry name" value="HYDROLASE C777.06C-RELATED"/>
    <property type="match status" value="1"/>
</dbReference>
<reference evidence="2 3" key="1">
    <citation type="submission" date="2016-11" db="EMBL/GenBank/DDBJ databases">
        <authorList>
            <person name="Jaros S."/>
            <person name="Januszkiewicz K."/>
            <person name="Wedrychowicz H."/>
        </authorList>
    </citation>
    <scope>NUCLEOTIDE SEQUENCE [LARGE SCALE GENOMIC DNA]</scope>
    <source>
        <strain evidence="2 3">DSM 14214</strain>
    </source>
</reference>
<name>A0A1M6RBX0_9FIRM</name>
<evidence type="ECO:0000313" key="2">
    <source>
        <dbReference type="EMBL" id="SHK29985.1"/>
    </source>
</evidence>
<sequence length="277" mass="31600">MIVKYLGTGAAEGIPAVFCHCEVCNHARVNKGRNIRTRSQALIDGKLLLDFGPDTFLHSLEYNIQLADIQVCFVTHSHDDHLYLEDLRARRRSRANLRLGTPVLKVYGGQGVREILKPKDDGFVTKDNSVVFCQIKPFEQVEILNEYKVTALPAVHTSNEPFVYVIQSNTKTFLYGHDTDYFEENVWEYLKKNNIYFDAVSLDCTEGVKHIEYTGHMNFERMQNMCERLRIEGCIDVNTQIVANHISHNGLANYNKANEVGKSLGYIVSYDGMEIEV</sequence>
<dbReference type="InterPro" id="IPR036866">
    <property type="entry name" value="RibonucZ/Hydroxyglut_hydro"/>
</dbReference>
<protein>
    <submittedName>
        <fullName evidence="2">Phosphoribosyl 1,2-cyclic phosphate phosphodiesterase</fullName>
    </submittedName>
</protein>
<dbReference type="Proteomes" id="UP000183975">
    <property type="component" value="Unassembled WGS sequence"/>
</dbReference>
<evidence type="ECO:0000259" key="1">
    <source>
        <dbReference type="Pfam" id="PF12706"/>
    </source>
</evidence>
<dbReference type="AlphaFoldDB" id="A0A1M6RBX0"/>
<dbReference type="Gene3D" id="3.60.15.10">
    <property type="entry name" value="Ribonuclease Z/Hydroxyacylglutathione hydrolase-like"/>
    <property type="match status" value="1"/>
</dbReference>
<feature type="domain" description="Metallo-beta-lactamase" evidence="1">
    <location>
        <begin position="48"/>
        <end position="232"/>
    </location>
</feature>
<dbReference type="RefSeq" id="WP_072850628.1">
    <property type="nucleotide sequence ID" value="NZ_FRAH01000022.1"/>
</dbReference>
<dbReference type="InterPro" id="IPR001279">
    <property type="entry name" value="Metallo-B-lactamas"/>
</dbReference>
<dbReference type="OrthoDB" id="9781189at2"/>
<keyword evidence="3" id="KW-1185">Reference proteome</keyword>
<evidence type="ECO:0000313" key="3">
    <source>
        <dbReference type="Proteomes" id="UP000183975"/>
    </source>
</evidence>
<dbReference type="PANTHER" id="PTHR42663">
    <property type="entry name" value="HYDROLASE C777.06C-RELATED-RELATED"/>
    <property type="match status" value="1"/>
</dbReference>
<organism evidence="2 3">
    <name type="scientific">Anaerotignum lactatifermentans DSM 14214</name>
    <dbReference type="NCBI Taxonomy" id="1121323"/>
    <lineage>
        <taxon>Bacteria</taxon>
        <taxon>Bacillati</taxon>
        <taxon>Bacillota</taxon>
        <taxon>Clostridia</taxon>
        <taxon>Lachnospirales</taxon>
        <taxon>Anaerotignaceae</taxon>
        <taxon>Anaerotignum</taxon>
    </lineage>
</organism>
<dbReference type="Pfam" id="PF12706">
    <property type="entry name" value="Lactamase_B_2"/>
    <property type="match status" value="1"/>
</dbReference>
<accession>A0A1M6RBX0</accession>
<proteinExistence type="predicted"/>
<gene>
    <name evidence="2" type="ORF">SAMN02745138_01510</name>
</gene>
<dbReference type="EMBL" id="FRAH01000022">
    <property type="protein sequence ID" value="SHK29985.1"/>
    <property type="molecule type" value="Genomic_DNA"/>
</dbReference>